<evidence type="ECO:0000256" key="5">
    <source>
        <dbReference type="ARBA" id="ARBA00022741"/>
    </source>
</evidence>
<evidence type="ECO:0000256" key="2">
    <source>
        <dbReference type="ARBA" id="ARBA00010142"/>
    </source>
</evidence>
<dbReference type="InterPro" id="IPR001806">
    <property type="entry name" value="Small_GTPase"/>
</dbReference>
<dbReference type="PRINTS" id="PR00449">
    <property type="entry name" value="RASTRNSFRMNG"/>
</dbReference>
<dbReference type="SUPFAM" id="SSF52540">
    <property type="entry name" value="P-loop containing nucleoside triphosphate hydrolases"/>
    <property type="match status" value="1"/>
</dbReference>
<dbReference type="Gene3D" id="3.40.50.300">
    <property type="entry name" value="P-loop containing nucleotide triphosphate hydrolases"/>
    <property type="match status" value="1"/>
</dbReference>
<dbReference type="SMART" id="SM00175">
    <property type="entry name" value="RAB"/>
    <property type="match status" value="1"/>
</dbReference>
<evidence type="ECO:0000313" key="11">
    <source>
        <dbReference type="EMBL" id="KAK6166356.1"/>
    </source>
</evidence>
<dbReference type="GO" id="GO:0005886">
    <property type="term" value="C:plasma membrane"/>
    <property type="evidence" value="ECO:0007669"/>
    <property type="project" value="UniProtKB-SubCell"/>
</dbReference>
<dbReference type="InterPro" id="IPR027417">
    <property type="entry name" value="P-loop_NTPase"/>
</dbReference>
<comment type="similarity">
    <text evidence="2">Belongs to the small GTPase superfamily. Rho family.</text>
</comment>
<keyword evidence="5" id="KW-0547">Nucleotide-binding</keyword>
<name>A0AAN8G9E7_PATCE</name>
<evidence type="ECO:0000256" key="10">
    <source>
        <dbReference type="SAM" id="MobiDB-lite"/>
    </source>
</evidence>
<dbReference type="SMART" id="SM00173">
    <property type="entry name" value="RAS"/>
    <property type="match status" value="1"/>
</dbReference>
<dbReference type="InterPro" id="IPR005225">
    <property type="entry name" value="Small_GTP-bd"/>
</dbReference>
<comment type="caution">
    <text evidence="11">The sequence shown here is derived from an EMBL/GenBank/DDBJ whole genome shotgun (WGS) entry which is preliminary data.</text>
</comment>
<dbReference type="InterPro" id="IPR003578">
    <property type="entry name" value="Small_GTPase_Rho"/>
</dbReference>
<dbReference type="SMART" id="SM00174">
    <property type="entry name" value="RHO"/>
    <property type="match status" value="1"/>
</dbReference>
<dbReference type="GO" id="GO:0005525">
    <property type="term" value="F:GTP binding"/>
    <property type="evidence" value="ECO:0007669"/>
    <property type="project" value="UniProtKB-KW"/>
</dbReference>
<evidence type="ECO:0000256" key="3">
    <source>
        <dbReference type="ARBA" id="ARBA00022475"/>
    </source>
</evidence>
<dbReference type="PROSITE" id="PS51419">
    <property type="entry name" value="RAB"/>
    <property type="match status" value="1"/>
</dbReference>
<evidence type="ECO:0000256" key="4">
    <source>
        <dbReference type="ARBA" id="ARBA00022481"/>
    </source>
</evidence>
<proteinExistence type="inferred from homology"/>
<dbReference type="GO" id="GO:0007264">
    <property type="term" value="P:small GTPase-mediated signal transduction"/>
    <property type="evidence" value="ECO:0007669"/>
    <property type="project" value="InterPro"/>
</dbReference>
<dbReference type="PROSITE" id="PS51421">
    <property type="entry name" value="RAS"/>
    <property type="match status" value="1"/>
</dbReference>
<dbReference type="PROSITE" id="PS51420">
    <property type="entry name" value="RHO"/>
    <property type="match status" value="1"/>
</dbReference>
<dbReference type="Proteomes" id="UP001347796">
    <property type="component" value="Unassembled WGS sequence"/>
</dbReference>
<dbReference type="AlphaFoldDB" id="A0AAN8G9E7"/>
<evidence type="ECO:0000256" key="9">
    <source>
        <dbReference type="ARBA" id="ARBA00023289"/>
    </source>
</evidence>
<evidence type="ECO:0000313" key="12">
    <source>
        <dbReference type="Proteomes" id="UP001347796"/>
    </source>
</evidence>
<evidence type="ECO:0000256" key="8">
    <source>
        <dbReference type="ARBA" id="ARBA00023288"/>
    </source>
</evidence>
<evidence type="ECO:0000256" key="1">
    <source>
        <dbReference type="ARBA" id="ARBA00004342"/>
    </source>
</evidence>
<dbReference type="Pfam" id="PF00071">
    <property type="entry name" value="Ras"/>
    <property type="match status" value="1"/>
</dbReference>
<gene>
    <name evidence="11" type="ORF">SNE40_023073</name>
</gene>
<comment type="subcellular location">
    <subcellularLocation>
        <location evidence="1">Cell membrane</location>
        <topology evidence="1">Lipid-anchor</topology>
        <orientation evidence="1">Cytoplasmic side</orientation>
    </subcellularLocation>
</comment>
<dbReference type="PANTHER" id="PTHR24072">
    <property type="entry name" value="RHO FAMILY GTPASE"/>
    <property type="match status" value="1"/>
</dbReference>
<dbReference type="GO" id="GO:0003924">
    <property type="term" value="F:GTPase activity"/>
    <property type="evidence" value="ECO:0007669"/>
    <property type="project" value="InterPro"/>
</dbReference>
<keyword evidence="3" id="KW-1003">Cell membrane</keyword>
<feature type="region of interest" description="Disordered" evidence="10">
    <location>
        <begin position="19"/>
        <end position="45"/>
    </location>
</feature>
<evidence type="ECO:0000256" key="7">
    <source>
        <dbReference type="ARBA" id="ARBA00023136"/>
    </source>
</evidence>
<evidence type="ECO:0008006" key="13">
    <source>
        <dbReference type="Google" id="ProtNLM"/>
    </source>
</evidence>
<keyword evidence="12" id="KW-1185">Reference proteome</keyword>
<dbReference type="FunFam" id="3.40.50.300:FF:000983">
    <property type="entry name" value="Rho family GTPase"/>
    <property type="match status" value="1"/>
</dbReference>
<organism evidence="11 12">
    <name type="scientific">Patella caerulea</name>
    <name type="common">Rayed Mediterranean limpet</name>
    <dbReference type="NCBI Taxonomy" id="87958"/>
    <lineage>
        <taxon>Eukaryota</taxon>
        <taxon>Metazoa</taxon>
        <taxon>Spiralia</taxon>
        <taxon>Lophotrochozoa</taxon>
        <taxon>Mollusca</taxon>
        <taxon>Gastropoda</taxon>
        <taxon>Patellogastropoda</taxon>
        <taxon>Patelloidea</taxon>
        <taxon>Patellidae</taxon>
        <taxon>Patella</taxon>
    </lineage>
</organism>
<keyword evidence="7" id="KW-0472">Membrane</keyword>
<reference evidence="11 12" key="1">
    <citation type="submission" date="2024-01" db="EMBL/GenBank/DDBJ databases">
        <title>The genome of the rayed Mediterranean limpet Patella caerulea (Linnaeus, 1758).</title>
        <authorList>
            <person name="Anh-Thu Weber A."/>
            <person name="Halstead-Nussloch G."/>
        </authorList>
    </citation>
    <scope>NUCLEOTIDE SEQUENCE [LARGE SCALE GENOMIC DNA]</scope>
    <source>
        <strain evidence="11">AATW-2023a</strain>
        <tissue evidence="11">Whole specimen</tissue>
    </source>
</reference>
<keyword evidence="8" id="KW-0449">Lipoprotein</keyword>
<dbReference type="EMBL" id="JAZGQO010000021">
    <property type="protein sequence ID" value="KAK6166356.1"/>
    <property type="molecule type" value="Genomic_DNA"/>
</dbReference>
<sequence>MKDQACSDFVFMPLKSEKVSKNSRGGTPEIHSNSETSTTESSEDSMVRSKIVVVGDCNCGKTSLIQRYVKGDYSEEYKPTGFDTFSTTYNVSETYKIQITIWDTSGDAGYDRVRPLSYSEADLVMMCFSVTDPESMDNIVSKWLPEVREYCPKQPIMLVGCKTDLRNEQKSSSVSSSKKQIVTYDQGLKTAKHIGALVYSETSAKTSLKSVSDVLEVAALSSAGTKSTDSPNFRKQRSFIRRKRFSGVSDAKTQLRKEAVKSCVVM</sequence>
<keyword evidence="6" id="KW-0342">GTP-binding</keyword>
<dbReference type="NCBIfam" id="TIGR00231">
    <property type="entry name" value="small_GTP"/>
    <property type="match status" value="1"/>
</dbReference>
<keyword evidence="4" id="KW-0488">Methylation</keyword>
<protein>
    <recommendedName>
        <fullName evidence="13">Rho GTPase</fullName>
    </recommendedName>
</protein>
<evidence type="ECO:0000256" key="6">
    <source>
        <dbReference type="ARBA" id="ARBA00023134"/>
    </source>
</evidence>
<keyword evidence="9" id="KW-0636">Prenylation</keyword>
<accession>A0AAN8G9E7</accession>